<name>A0A2U3PE31_9MYCO</name>
<dbReference type="EMBL" id="FUEZ01000004">
    <property type="protein sequence ID" value="SPM41935.1"/>
    <property type="molecule type" value="Genomic_DNA"/>
</dbReference>
<feature type="non-terminal residue" evidence="1">
    <location>
        <position position="1"/>
    </location>
</feature>
<sequence>VTYLAVRYDESRGGWLANPTSAEQLVDMAVNAFDPGFARYANYRAAILDTIRAEAPAIYDTL</sequence>
<evidence type="ECO:0000313" key="2">
    <source>
        <dbReference type="Proteomes" id="UP000240424"/>
    </source>
</evidence>
<proteinExistence type="predicted"/>
<dbReference type="AlphaFoldDB" id="A0A2U3PE31"/>
<accession>A0A2U3PE31</accession>
<gene>
    <name evidence="1" type="ORF">MNAB215_4152</name>
</gene>
<reference evidence="1 2" key="1">
    <citation type="submission" date="2017-01" db="EMBL/GenBank/DDBJ databases">
        <authorList>
            <consortium name="Urmite Genomes"/>
        </authorList>
    </citation>
    <scope>NUCLEOTIDE SEQUENCE [LARGE SCALE GENOMIC DNA]</scope>
    <source>
        <strain evidence="1 2">AB215</strain>
    </source>
</reference>
<keyword evidence="2" id="KW-1185">Reference proteome</keyword>
<protein>
    <submittedName>
        <fullName evidence="1">Mycobacterium numidiamassiliense ORFan</fullName>
    </submittedName>
</protein>
<evidence type="ECO:0000313" key="1">
    <source>
        <dbReference type="EMBL" id="SPM41935.1"/>
    </source>
</evidence>
<dbReference type="Proteomes" id="UP000240424">
    <property type="component" value="Unassembled WGS sequence"/>
</dbReference>
<organism evidence="1 2">
    <name type="scientific">Mycobacterium numidiamassiliense</name>
    <dbReference type="NCBI Taxonomy" id="1841861"/>
    <lineage>
        <taxon>Bacteria</taxon>
        <taxon>Bacillati</taxon>
        <taxon>Actinomycetota</taxon>
        <taxon>Actinomycetes</taxon>
        <taxon>Mycobacteriales</taxon>
        <taxon>Mycobacteriaceae</taxon>
        <taxon>Mycobacterium</taxon>
    </lineage>
</organism>